<evidence type="ECO:0000313" key="3">
    <source>
        <dbReference type="Proteomes" id="UP000296049"/>
    </source>
</evidence>
<accession>R0KBQ4</accession>
<feature type="compositionally biased region" description="Basic and acidic residues" evidence="1">
    <location>
        <begin position="38"/>
        <end position="50"/>
    </location>
</feature>
<feature type="compositionally biased region" description="Low complexity" evidence="1">
    <location>
        <begin position="78"/>
        <end position="91"/>
    </location>
</feature>
<evidence type="ECO:0000313" key="2">
    <source>
        <dbReference type="EMBL" id="EOB07791.1"/>
    </source>
</evidence>
<name>R0KBQ4_ANAPL</name>
<keyword evidence="3" id="KW-1185">Reference proteome</keyword>
<organism evidence="2 3">
    <name type="scientific">Anas platyrhynchos</name>
    <name type="common">Mallard</name>
    <name type="synonym">Anas boschas</name>
    <dbReference type="NCBI Taxonomy" id="8839"/>
    <lineage>
        <taxon>Eukaryota</taxon>
        <taxon>Metazoa</taxon>
        <taxon>Chordata</taxon>
        <taxon>Craniata</taxon>
        <taxon>Vertebrata</taxon>
        <taxon>Euteleostomi</taxon>
        <taxon>Archelosauria</taxon>
        <taxon>Archosauria</taxon>
        <taxon>Dinosauria</taxon>
        <taxon>Saurischia</taxon>
        <taxon>Theropoda</taxon>
        <taxon>Coelurosauria</taxon>
        <taxon>Aves</taxon>
        <taxon>Neognathae</taxon>
        <taxon>Galloanserae</taxon>
        <taxon>Anseriformes</taxon>
        <taxon>Anatidae</taxon>
        <taxon>Anatinae</taxon>
        <taxon>Anas</taxon>
    </lineage>
</organism>
<evidence type="ECO:0000256" key="1">
    <source>
        <dbReference type="SAM" id="MobiDB-lite"/>
    </source>
</evidence>
<sequence>MDALRQAACRTASLLGSQWRPQRRGRADGASFLPFPIREQRPPGKRDKQETGWQTAGTGSCPAGRGDTVGRGAGERGSPGPRSPGRARAWRTQPRRHERCRAGVKERAGQARSTAPSAATDATQKELRKTQGNLAVQEPEMLLLWDFKSLAGISKGFYKVHRPGLVKAHEESMEVIMELRQSANSIIHLAEVPLHPKSMQTYLVRYTEPITTKAKTFWYERPQLGRNQMPCITTTSRQRNNKNCIKADQEPAAVCGQTVYVNRNVTGNSTSIARSLSKQLQARGMLSRYSQLLKAPHLSVDSPCSPFHQNNRTSPLALLDKGVFKAKWILPKLQSCHFLQGQRCTPMQGGYQEDSRKGKAQQQATNVPLQTAAAYALCVQHRWNRILCARSSFVLLSGSEAPPFSTTTARSPLRRRQGLQSATQWLLAPP</sequence>
<feature type="compositionally biased region" description="Basic and acidic residues" evidence="1">
    <location>
        <begin position="100"/>
        <end position="109"/>
    </location>
</feature>
<dbReference type="Proteomes" id="UP000296049">
    <property type="component" value="Unassembled WGS sequence"/>
</dbReference>
<feature type="compositionally biased region" description="Gly residues" evidence="1">
    <location>
        <begin position="67"/>
        <end position="77"/>
    </location>
</feature>
<dbReference type="EMBL" id="KB742490">
    <property type="protein sequence ID" value="EOB07791.1"/>
    <property type="molecule type" value="Genomic_DNA"/>
</dbReference>
<reference evidence="3" key="1">
    <citation type="journal article" date="2013" name="Nat. Genet.">
        <title>The duck genome and transcriptome provide insight into an avian influenza virus reservoir species.</title>
        <authorList>
            <person name="Huang Y."/>
            <person name="Li Y."/>
            <person name="Burt D.W."/>
            <person name="Chen H."/>
            <person name="Zhang Y."/>
            <person name="Qian W."/>
            <person name="Kim H."/>
            <person name="Gan S."/>
            <person name="Zhao Y."/>
            <person name="Li J."/>
            <person name="Yi K."/>
            <person name="Feng H."/>
            <person name="Zhu P."/>
            <person name="Li B."/>
            <person name="Liu Q."/>
            <person name="Fairley S."/>
            <person name="Magor K.E."/>
            <person name="Du Z."/>
            <person name="Hu X."/>
            <person name="Goodman L."/>
            <person name="Tafer H."/>
            <person name="Vignal A."/>
            <person name="Lee T."/>
            <person name="Kim K.W."/>
            <person name="Sheng Z."/>
            <person name="An Y."/>
            <person name="Searle S."/>
            <person name="Herrero J."/>
            <person name="Groenen M.A."/>
            <person name="Crooijmans R.P."/>
            <person name="Faraut T."/>
            <person name="Cai Q."/>
            <person name="Webster R.G."/>
            <person name="Aldridge J.R."/>
            <person name="Warren W.C."/>
            <person name="Bartschat S."/>
            <person name="Kehr S."/>
            <person name="Marz M."/>
            <person name="Stadler P.F."/>
            <person name="Smith J."/>
            <person name="Kraus R.H."/>
            <person name="Zhao Y."/>
            <person name="Ren L."/>
            <person name="Fei J."/>
            <person name="Morisson M."/>
            <person name="Kaiser P."/>
            <person name="Griffin D.K."/>
            <person name="Rao M."/>
            <person name="Pitel F."/>
            <person name="Wang J."/>
            <person name="Li N."/>
        </authorList>
    </citation>
    <scope>NUCLEOTIDE SEQUENCE [LARGE SCALE GENOMIC DNA]</scope>
</reference>
<protein>
    <submittedName>
        <fullName evidence="2">Uncharacterized protein</fullName>
    </submittedName>
</protein>
<feature type="region of interest" description="Disordered" evidence="1">
    <location>
        <begin position="17"/>
        <end position="126"/>
    </location>
</feature>
<proteinExistence type="predicted"/>
<gene>
    <name evidence="2" type="ORF">Anapl_03792</name>
</gene>
<feature type="compositionally biased region" description="Polar residues" evidence="1">
    <location>
        <begin position="111"/>
        <end position="122"/>
    </location>
</feature>
<dbReference type="AlphaFoldDB" id="R0KBQ4"/>